<name>A0ABT9ELL8_9SPHN</name>
<proteinExistence type="predicted"/>
<accession>A0ABT9ELL8</accession>
<comment type="caution">
    <text evidence="1">The sequence shown here is derived from an EMBL/GenBank/DDBJ whole genome shotgun (WGS) entry which is preliminary data.</text>
</comment>
<reference evidence="1 2" key="1">
    <citation type="submission" date="2023-07" db="EMBL/GenBank/DDBJ databases">
        <authorList>
            <person name="Kim M.K."/>
        </authorList>
    </citation>
    <scope>NUCLEOTIDE SEQUENCE [LARGE SCALE GENOMIC DNA]</scope>
    <source>
        <strain evidence="1 2">KR1UV-12</strain>
    </source>
</reference>
<evidence type="ECO:0000313" key="1">
    <source>
        <dbReference type="EMBL" id="MDP1027673.1"/>
    </source>
</evidence>
<keyword evidence="2" id="KW-1185">Reference proteome</keyword>
<protein>
    <submittedName>
        <fullName evidence="1">Uncharacterized protein</fullName>
    </submittedName>
</protein>
<organism evidence="1 2">
    <name type="scientific">Sphingomonas aurea</name>
    <dbReference type="NCBI Taxonomy" id="3063994"/>
    <lineage>
        <taxon>Bacteria</taxon>
        <taxon>Pseudomonadati</taxon>
        <taxon>Pseudomonadota</taxon>
        <taxon>Alphaproteobacteria</taxon>
        <taxon>Sphingomonadales</taxon>
        <taxon>Sphingomonadaceae</taxon>
        <taxon>Sphingomonas</taxon>
    </lineage>
</organism>
<dbReference type="EMBL" id="JAUUDS010000005">
    <property type="protein sequence ID" value="MDP1027673.1"/>
    <property type="molecule type" value="Genomic_DNA"/>
</dbReference>
<dbReference type="Proteomes" id="UP001230685">
    <property type="component" value="Unassembled WGS sequence"/>
</dbReference>
<evidence type="ECO:0000313" key="2">
    <source>
        <dbReference type="Proteomes" id="UP001230685"/>
    </source>
</evidence>
<dbReference type="RefSeq" id="WP_305173387.1">
    <property type="nucleotide sequence ID" value="NZ_JAUUDS010000005.1"/>
</dbReference>
<sequence length="132" mass="14063">MAYVSFADAGTAATGEVTTRPVATQASSAAKPHLSALEWSVVAIARTDRLASLRTPGRIAIAMGALFGGRRDPRLADPRLEALRRIAVLSWHYGYTVPSHAVRDFLSAGFSASQYELLVDSIDVARAAAAHR</sequence>
<gene>
    <name evidence="1" type="ORF">Q5H91_10645</name>
</gene>